<accession>A0A7R7EL60</accession>
<dbReference type="Pfam" id="PF13577">
    <property type="entry name" value="SnoaL_4"/>
    <property type="match status" value="1"/>
</dbReference>
<proteinExistence type="predicted"/>
<keyword evidence="3" id="KW-1185">Reference proteome</keyword>
<evidence type="ECO:0000259" key="1">
    <source>
        <dbReference type="Pfam" id="PF13577"/>
    </source>
</evidence>
<dbReference type="InterPro" id="IPR037401">
    <property type="entry name" value="SnoaL-like"/>
</dbReference>
<evidence type="ECO:0000313" key="2">
    <source>
        <dbReference type="EMBL" id="BCN31060.1"/>
    </source>
</evidence>
<dbReference type="InterPro" id="IPR032710">
    <property type="entry name" value="NTF2-like_dom_sf"/>
</dbReference>
<gene>
    <name evidence="2" type="ORF">bsdtb5_23550</name>
</gene>
<reference evidence="2 3" key="1">
    <citation type="submission" date="2020-11" db="EMBL/GenBank/DDBJ databases">
        <title>Draft genome sequencing of a Lachnospiraceae strain isolated from anoxic soil subjected to BSD treatment.</title>
        <authorList>
            <person name="Uek A."/>
            <person name="Tonouchi A."/>
        </authorList>
    </citation>
    <scope>NUCLEOTIDE SEQUENCE [LARGE SCALE GENOMIC DNA]</scope>
    <source>
        <strain evidence="2 3">TB5</strain>
    </source>
</reference>
<dbReference type="KEGG" id="ahb:bsdtb5_23550"/>
<dbReference type="EMBL" id="AP024169">
    <property type="protein sequence ID" value="BCN31060.1"/>
    <property type="molecule type" value="Genomic_DNA"/>
</dbReference>
<dbReference type="SUPFAM" id="SSF54427">
    <property type="entry name" value="NTF2-like"/>
    <property type="match status" value="1"/>
</dbReference>
<feature type="domain" description="SnoaL-like" evidence="1">
    <location>
        <begin position="5"/>
        <end position="134"/>
    </location>
</feature>
<dbReference type="RefSeq" id="WP_271712208.1">
    <property type="nucleotide sequence ID" value="NZ_AP024169.1"/>
</dbReference>
<sequence length="147" mass="16609">MTILEMQDKLEIQELVNVFANLADEKDAKSQGDLFLENGILEFQMGFDGEIQNIIGREALVNAFAATINPCIAVYHINGQHIITLNGEEATGTAYCQATLVNEVDGKQIVTVNNVRYSDSYKKVEGKWYLEKRRTTFLISEKHEMYA</sequence>
<dbReference type="Gene3D" id="3.10.450.50">
    <property type="match status" value="1"/>
</dbReference>
<protein>
    <recommendedName>
        <fullName evidence="1">SnoaL-like domain-containing protein</fullName>
    </recommendedName>
</protein>
<dbReference type="Proteomes" id="UP000595897">
    <property type="component" value="Chromosome"/>
</dbReference>
<dbReference type="AlphaFoldDB" id="A0A7R7EL60"/>
<name>A0A7R7EL60_9FIRM</name>
<organism evidence="2 3">
    <name type="scientific">Anaeromicropila herbilytica</name>
    <dbReference type="NCBI Taxonomy" id="2785025"/>
    <lineage>
        <taxon>Bacteria</taxon>
        <taxon>Bacillati</taxon>
        <taxon>Bacillota</taxon>
        <taxon>Clostridia</taxon>
        <taxon>Lachnospirales</taxon>
        <taxon>Lachnospiraceae</taxon>
        <taxon>Anaeromicropila</taxon>
    </lineage>
</organism>
<evidence type="ECO:0000313" key="3">
    <source>
        <dbReference type="Proteomes" id="UP000595897"/>
    </source>
</evidence>